<dbReference type="STRING" id="1391653.AKJ08_1287"/>
<reference evidence="1 2" key="1">
    <citation type="submission" date="2015-08" db="EMBL/GenBank/DDBJ databases">
        <authorList>
            <person name="Babu N.S."/>
            <person name="Beckwith C.J."/>
            <person name="Beseler K.G."/>
            <person name="Brison A."/>
            <person name="Carone J.V."/>
            <person name="Caskin T.P."/>
            <person name="Diamond M."/>
            <person name="Durham M.E."/>
            <person name="Foxe J.M."/>
            <person name="Go M."/>
            <person name="Henderson B.A."/>
            <person name="Jones I.B."/>
            <person name="McGettigan J.A."/>
            <person name="Micheletti S.J."/>
            <person name="Nasrallah M.E."/>
            <person name="Ortiz D."/>
            <person name="Piller C.R."/>
            <person name="Privatt S.R."/>
            <person name="Schneider S.L."/>
            <person name="Sharp S."/>
            <person name="Smith T.C."/>
            <person name="Stanton J.D."/>
            <person name="Ullery H.E."/>
            <person name="Wilson R.J."/>
            <person name="Serrano M.G."/>
            <person name="Buck G."/>
            <person name="Lee V."/>
            <person name="Wang Y."/>
            <person name="Carvalho R."/>
            <person name="Voegtly L."/>
            <person name="Shi R."/>
            <person name="Duckworth R."/>
            <person name="Johnson A."/>
            <person name="Loviza R."/>
            <person name="Walstead R."/>
            <person name="Shah Z."/>
            <person name="Kiflezghi M."/>
            <person name="Wade K."/>
            <person name="Ball S.L."/>
            <person name="Bradley K.W."/>
            <person name="Asai D.J."/>
            <person name="Bowman C.A."/>
            <person name="Russell D.A."/>
            <person name="Pope W.H."/>
            <person name="Jacobs-Sera D."/>
            <person name="Hendrix R.W."/>
            <person name="Hatfull G.F."/>
        </authorList>
    </citation>
    <scope>NUCLEOTIDE SEQUENCE [LARGE SCALE GENOMIC DNA]</scope>
    <source>
        <strain evidence="1 2">DSM 27710</strain>
    </source>
</reference>
<gene>
    <name evidence="1" type="ORF">AKJ08_1287</name>
</gene>
<proteinExistence type="predicted"/>
<accession>A0A0K1PBJ8</accession>
<dbReference type="EMBL" id="CP012332">
    <property type="protein sequence ID" value="AKU90900.1"/>
    <property type="molecule type" value="Genomic_DNA"/>
</dbReference>
<name>A0A0K1PBJ8_9BACT</name>
<organism evidence="1 2">
    <name type="scientific">Vulgatibacter incomptus</name>
    <dbReference type="NCBI Taxonomy" id="1391653"/>
    <lineage>
        <taxon>Bacteria</taxon>
        <taxon>Pseudomonadati</taxon>
        <taxon>Myxococcota</taxon>
        <taxon>Myxococcia</taxon>
        <taxon>Myxococcales</taxon>
        <taxon>Cystobacterineae</taxon>
        <taxon>Vulgatibacteraceae</taxon>
        <taxon>Vulgatibacter</taxon>
    </lineage>
</organism>
<dbReference type="Proteomes" id="UP000055590">
    <property type="component" value="Chromosome"/>
</dbReference>
<keyword evidence="2" id="KW-1185">Reference proteome</keyword>
<evidence type="ECO:0000313" key="1">
    <source>
        <dbReference type="EMBL" id="AKU90900.1"/>
    </source>
</evidence>
<sequence length="121" mass="13733">MTQRTRRILRRLPIVLALLALAWLLWGTRGHEITFVYALPKDPPPTRAEVRLFNGDGSVASELSWGSGTSPAQPRETQKVRLDNGSYRLEALLDFAESPSRRVDRTIVITSEDERITVYLQ</sequence>
<dbReference type="RefSeq" id="WP_050725291.1">
    <property type="nucleotide sequence ID" value="NZ_CP012332.1"/>
</dbReference>
<evidence type="ECO:0000313" key="2">
    <source>
        <dbReference type="Proteomes" id="UP000055590"/>
    </source>
</evidence>
<dbReference type="AlphaFoldDB" id="A0A0K1PBJ8"/>
<protein>
    <submittedName>
        <fullName evidence="1">Uncharacterized protein</fullName>
    </submittedName>
</protein>
<dbReference type="KEGG" id="vin:AKJ08_1287"/>